<dbReference type="Proteomes" id="UP000001213">
    <property type="component" value="Chromosome"/>
</dbReference>
<dbReference type="InterPro" id="IPR001547">
    <property type="entry name" value="Glyco_hydro_5"/>
</dbReference>
<organism evidence="7 8">
    <name type="scientific">Tsukamurella paurometabola (strain ATCC 8368 / DSM 20162 / CCUG 35730 / CIP 100753 / JCM 10117 / KCTC 9821 / NBRC 16120 / NCIMB 702349 / NCTC 13040)</name>
    <name type="common">Corynebacterium paurometabolum</name>
    <dbReference type="NCBI Taxonomy" id="521096"/>
    <lineage>
        <taxon>Bacteria</taxon>
        <taxon>Bacillati</taxon>
        <taxon>Actinomycetota</taxon>
        <taxon>Actinomycetes</taxon>
        <taxon>Mycobacteriales</taxon>
        <taxon>Tsukamurellaceae</taxon>
        <taxon>Tsukamurella</taxon>
    </lineage>
</organism>
<dbReference type="HOGENOM" id="CLU_690182_0_0_11"/>
<dbReference type="EMBL" id="CP001966">
    <property type="protein sequence ID" value="ADG76731.1"/>
    <property type="molecule type" value="Genomic_DNA"/>
</dbReference>
<accession>D5UPW3</accession>
<dbReference type="PANTHER" id="PTHR34142:SF1">
    <property type="entry name" value="GLYCOSIDE HYDROLASE FAMILY 5 DOMAIN-CONTAINING PROTEIN"/>
    <property type="match status" value="1"/>
</dbReference>
<dbReference type="PANTHER" id="PTHR34142">
    <property type="entry name" value="ENDO-BETA-1,4-GLUCANASE A"/>
    <property type="match status" value="1"/>
</dbReference>
<name>D5UPW3_TSUPD</name>
<dbReference type="GO" id="GO:0009251">
    <property type="term" value="P:glucan catabolic process"/>
    <property type="evidence" value="ECO:0007669"/>
    <property type="project" value="TreeGrafter"/>
</dbReference>
<evidence type="ECO:0000256" key="4">
    <source>
        <dbReference type="ARBA" id="ARBA00023295"/>
    </source>
</evidence>
<dbReference type="STRING" id="521096.Tpau_0077"/>
<reference evidence="8" key="1">
    <citation type="submission" date="2010-03" db="EMBL/GenBank/DDBJ databases">
        <title>The complete chromosome of Tsukamurella paurometabola DSM 20162.</title>
        <authorList>
            <consortium name="US DOE Joint Genome Institute (JGI-PGF)"/>
            <person name="Lucas S."/>
            <person name="Copeland A."/>
            <person name="Lapidus A."/>
            <person name="Glavina del Rio T."/>
            <person name="Dalin E."/>
            <person name="Tice H."/>
            <person name="Bruce D."/>
            <person name="Goodwin L."/>
            <person name="Pitluck S."/>
            <person name="Kyrpides N."/>
            <person name="Mavromatis K."/>
            <person name="Ivanova N."/>
            <person name="Mikhailova N."/>
            <person name="Munk A.C."/>
            <person name="Brettin T."/>
            <person name="Detter J.C."/>
            <person name="Tapia R."/>
            <person name="Han C."/>
            <person name="Larimer F."/>
            <person name="Land M."/>
            <person name="Hauser L."/>
            <person name="Markowitz V."/>
            <person name="Cheng J.-F."/>
            <person name="Hugenholtz P."/>
            <person name="Woyke T."/>
            <person name="Wu D."/>
            <person name="Jando M."/>
            <person name="Brambilla E."/>
            <person name="Klenk H.-P."/>
            <person name="Eisen J.A."/>
        </authorList>
    </citation>
    <scope>NUCLEOTIDE SEQUENCE [LARGE SCALE GENOMIC DNA]</scope>
    <source>
        <strain evidence="8">ATCC 8368 / DSM 20162 / CCUG 35730 / CIP 100753 / JCM 10117 / KCTC 9821 / NBRC 16120 / NCIMB 702349 / NCTC 13040</strain>
    </source>
</reference>
<evidence type="ECO:0000256" key="3">
    <source>
        <dbReference type="ARBA" id="ARBA00022801"/>
    </source>
</evidence>
<evidence type="ECO:0000259" key="6">
    <source>
        <dbReference type="Pfam" id="PF00150"/>
    </source>
</evidence>
<dbReference type="eggNOG" id="COG2730">
    <property type="taxonomic scope" value="Bacteria"/>
</dbReference>
<dbReference type="SUPFAM" id="SSF51445">
    <property type="entry name" value="(Trans)glycosidases"/>
    <property type="match status" value="1"/>
</dbReference>
<gene>
    <name evidence="7" type="ordered locus">Tpau_0077</name>
</gene>
<dbReference type="RefSeq" id="WP_013124786.1">
    <property type="nucleotide sequence ID" value="NC_014158.1"/>
</dbReference>
<comment type="similarity">
    <text evidence="5">Belongs to the glycosyl hydrolase 5 (cellulase A) family.</text>
</comment>
<dbReference type="AlphaFoldDB" id="D5UPW3"/>
<dbReference type="KEGG" id="tpr:Tpau_0077"/>
<evidence type="ECO:0000313" key="7">
    <source>
        <dbReference type="EMBL" id="ADG76731.1"/>
    </source>
</evidence>
<feature type="domain" description="Glycoside hydrolase family 5" evidence="6">
    <location>
        <begin position="65"/>
        <end position="358"/>
    </location>
</feature>
<comment type="catalytic activity">
    <reaction evidence="1">
        <text>Endohydrolysis of (1-&gt;4)-beta-D-glucosidic linkages in cellulose, lichenin and cereal beta-D-glucans.</text>
        <dbReference type="EC" id="3.2.1.4"/>
    </reaction>
</comment>
<dbReference type="Gene3D" id="3.20.20.80">
    <property type="entry name" value="Glycosidases"/>
    <property type="match status" value="1"/>
</dbReference>
<sequence>MSRIFRRLIPLFVVIVLVVTSAALPTRRAVDDSTDGQRGINVTTLLSQAITISGYPDLTDTGEPQASYDALAAVGHRLIRLPIDWNFLQPNLDKGDERFYSAYWRAIKAEIGKIKKAGLKAVLDLHNGCEWTKPGSSEPPLVCGAGLSLDVTTGVWRTISEEFKNEPAVVAYDLFNEPTKFTPPSIPNEAGKQAYSVYQAHVNAIVAALRAQGDRKEIWVESLCCSIGLDINNTDPDGGWVVDPIKRIVYSLHMYPVGFDADAGLGEEFNPAKLDPNYEEPKGKPWSNRGYVRGFLRRLDGFGSWCKRTGEQCSIGEVGWYSRGQAKDSVSRWNELGDEWYNIADYYGLAVTYYGASSASVSPLWVYDAPGPSSWFPARGMTQKQSQASVIEKQSHLSKP</sequence>
<protein>
    <recommendedName>
        <fullName evidence="2">cellulase</fullName>
        <ecNumber evidence="2">3.2.1.4</ecNumber>
    </recommendedName>
</protein>
<dbReference type="PROSITE" id="PS00659">
    <property type="entry name" value="GLYCOSYL_HYDROL_F5"/>
    <property type="match status" value="1"/>
</dbReference>
<dbReference type="Pfam" id="PF00150">
    <property type="entry name" value="Cellulase"/>
    <property type="match status" value="1"/>
</dbReference>
<dbReference type="InterPro" id="IPR017853">
    <property type="entry name" value="GH"/>
</dbReference>
<keyword evidence="8" id="KW-1185">Reference proteome</keyword>
<proteinExistence type="inferred from homology"/>
<evidence type="ECO:0000256" key="2">
    <source>
        <dbReference type="ARBA" id="ARBA00012601"/>
    </source>
</evidence>
<dbReference type="GO" id="GO:0008810">
    <property type="term" value="F:cellulase activity"/>
    <property type="evidence" value="ECO:0007669"/>
    <property type="project" value="UniProtKB-EC"/>
</dbReference>
<keyword evidence="3 5" id="KW-0378">Hydrolase</keyword>
<dbReference type="InterPro" id="IPR018087">
    <property type="entry name" value="Glyco_hydro_5_CS"/>
</dbReference>
<dbReference type="CAZy" id="GH5">
    <property type="family name" value="Glycoside Hydrolase Family 5"/>
</dbReference>
<reference evidence="7 8" key="2">
    <citation type="journal article" date="2011" name="Stand. Genomic Sci.">
        <title>Complete genome sequence of Tsukamurella paurometabola type strain (no. 33).</title>
        <authorList>
            <person name="Munk A.C."/>
            <person name="Lapidus A."/>
            <person name="Lucas S."/>
            <person name="Nolan M."/>
            <person name="Tice H."/>
            <person name="Cheng J.F."/>
            <person name="Del Rio T.G."/>
            <person name="Goodwin L."/>
            <person name="Pitluck S."/>
            <person name="Liolios K."/>
            <person name="Huntemann M."/>
            <person name="Ivanova N."/>
            <person name="Mavromatis K."/>
            <person name="Mikhailova N."/>
            <person name="Pati A."/>
            <person name="Chen A."/>
            <person name="Palaniappan K."/>
            <person name="Tapia R."/>
            <person name="Han C."/>
            <person name="Land M."/>
            <person name="Hauser L."/>
            <person name="Chang Y.J."/>
            <person name="Jeffries C.D."/>
            <person name="Brettin T."/>
            <person name="Yasawong M."/>
            <person name="Brambilla E.M."/>
            <person name="Rohde M."/>
            <person name="Sikorski J."/>
            <person name="Goker M."/>
            <person name="Detter J.C."/>
            <person name="Woyke T."/>
            <person name="Bristow J."/>
            <person name="Eisen J.A."/>
            <person name="Markowitz V."/>
            <person name="Hugenholtz P."/>
            <person name="Kyrpides N.C."/>
            <person name="Klenk H.P."/>
        </authorList>
    </citation>
    <scope>NUCLEOTIDE SEQUENCE [LARGE SCALE GENOMIC DNA]</scope>
    <source>
        <strain evidence="8">ATCC 8368 / DSM 20162 / CCUG 35730 / CIP 100753 / JCM 10117 / KCTC 9821 / NBRC 16120 / NCIMB 702349 / NCTC 13040</strain>
    </source>
</reference>
<evidence type="ECO:0000256" key="5">
    <source>
        <dbReference type="RuleBase" id="RU361153"/>
    </source>
</evidence>
<evidence type="ECO:0000313" key="8">
    <source>
        <dbReference type="Proteomes" id="UP000001213"/>
    </source>
</evidence>
<evidence type="ECO:0000256" key="1">
    <source>
        <dbReference type="ARBA" id="ARBA00000966"/>
    </source>
</evidence>
<dbReference type="EC" id="3.2.1.4" evidence="2"/>
<keyword evidence="4 5" id="KW-0326">Glycosidase</keyword>